<comment type="similarity">
    <text evidence="7">Belongs to the binding-protein-dependent transport system permease family.</text>
</comment>
<dbReference type="InterPro" id="IPR000515">
    <property type="entry name" value="MetI-like"/>
</dbReference>
<keyword evidence="3" id="KW-1003">Cell membrane</keyword>
<dbReference type="Gene3D" id="1.20.58.370">
    <property type="entry name" value="MalF N-terminal region-like"/>
    <property type="match status" value="1"/>
</dbReference>
<evidence type="ECO:0000313" key="9">
    <source>
        <dbReference type="EMBL" id="NOU71251.1"/>
    </source>
</evidence>
<feature type="transmembrane region" description="Helical" evidence="7">
    <location>
        <begin position="12"/>
        <end position="35"/>
    </location>
</feature>
<feature type="transmembrane region" description="Helical" evidence="7">
    <location>
        <begin position="105"/>
        <end position="134"/>
    </location>
</feature>
<dbReference type="SUPFAM" id="SSF161098">
    <property type="entry name" value="MetI-like"/>
    <property type="match status" value="1"/>
</dbReference>
<dbReference type="InterPro" id="IPR035906">
    <property type="entry name" value="MetI-like_sf"/>
</dbReference>
<evidence type="ECO:0000256" key="2">
    <source>
        <dbReference type="ARBA" id="ARBA00022448"/>
    </source>
</evidence>
<evidence type="ECO:0000256" key="1">
    <source>
        <dbReference type="ARBA" id="ARBA00004651"/>
    </source>
</evidence>
<keyword evidence="6 7" id="KW-0472">Membrane</keyword>
<keyword evidence="5 7" id="KW-1133">Transmembrane helix</keyword>
<evidence type="ECO:0000256" key="3">
    <source>
        <dbReference type="ARBA" id="ARBA00022475"/>
    </source>
</evidence>
<dbReference type="InterPro" id="IPR051393">
    <property type="entry name" value="ABC_transporter_permease"/>
</dbReference>
<organism evidence="9 10">
    <name type="scientific">Paenibacillus phytorum</name>
    <dbReference type="NCBI Taxonomy" id="2654977"/>
    <lineage>
        <taxon>Bacteria</taxon>
        <taxon>Bacillati</taxon>
        <taxon>Bacillota</taxon>
        <taxon>Bacilli</taxon>
        <taxon>Bacillales</taxon>
        <taxon>Paenibacillaceae</taxon>
        <taxon>Paenibacillus</taxon>
    </lineage>
</organism>
<feature type="transmembrane region" description="Helical" evidence="7">
    <location>
        <begin position="258"/>
        <end position="280"/>
    </location>
</feature>
<comment type="caution">
    <text evidence="9">The sequence shown here is derived from an EMBL/GenBank/DDBJ whole genome shotgun (WGS) entry which is preliminary data.</text>
</comment>
<name>A0ABX1XTF5_9BACL</name>
<evidence type="ECO:0000256" key="4">
    <source>
        <dbReference type="ARBA" id="ARBA00022692"/>
    </source>
</evidence>
<keyword evidence="2 7" id="KW-0813">Transport</keyword>
<dbReference type="InterPro" id="IPR035277">
    <property type="entry name" value="MalF_N"/>
</dbReference>
<keyword evidence="4 7" id="KW-0812">Transmembrane</keyword>
<accession>A0ABX1XTF5</accession>
<sequence>MTAYLKRNGTALLYTLPAALLITAFFITSIVYTIYLSFTEYSGLAAPKWVGLANYVAIFQDATYITSLKNTLIWVIATLVLPVGLGLMFSVLLQNLKGQQLFKNIFYLPYAMSLTVVGVIWVFLFSQTGINYVLQLFGLGSFARDWLTSTPDNTFAMIVASVWQGTGTNMLLFLIGLGALPKEPFEAAAIDGASRFRTFWSITLPMLSPITIVVMGMSLVNSFKIFDIIWVMTMGGPYRSSETLAVTMYRESFVLFHFGQGAAISIVLTIASIAVSWFYLRQTMVKEG</sequence>
<feature type="transmembrane region" description="Helical" evidence="7">
    <location>
        <begin position="198"/>
        <end position="220"/>
    </location>
</feature>
<evidence type="ECO:0000256" key="6">
    <source>
        <dbReference type="ARBA" id="ARBA00023136"/>
    </source>
</evidence>
<evidence type="ECO:0000256" key="7">
    <source>
        <dbReference type="RuleBase" id="RU363032"/>
    </source>
</evidence>
<dbReference type="PANTHER" id="PTHR30193:SF37">
    <property type="entry name" value="INNER MEMBRANE ABC TRANSPORTER PERMEASE PROTEIN YCJO"/>
    <property type="match status" value="1"/>
</dbReference>
<dbReference type="SUPFAM" id="SSF160964">
    <property type="entry name" value="MalF N-terminal region-like"/>
    <property type="match status" value="1"/>
</dbReference>
<dbReference type="PROSITE" id="PS50928">
    <property type="entry name" value="ABC_TM1"/>
    <property type="match status" value="1"/>
</dbReference>
<dbReference type="RefSeq" id="WP_171642470.1">
    <property type="nucleotide sequence ID" value="NZ_WHOA01000048.1"/>
</dbReference>
<comment type="subcellular location">
    <subcellularLocation>
        <location evidence="1 7">Cell membrane</location>
        <topology evidence="1 7">Multi-pass membrane protein</topology>
    </subcellularLocation>
</comment>
<protein>
    <submittedName>
        <fullName evidence="9">ABC transporter permease subunit</fullName>
    </submittedName>
</protein>
<evidence type="ECO:0000313" key="10">
    <source>
        <dbReference type="Proteomes" id="UP000616779"/>
    </source>
</evidence>
<feature type="transmembrane region" description="Helical" evidence="7">
    <location>
        <begin position="154"/>
        <end position="177"/>
    </location>
</feature>
<dbReference type="Pfam" id="PF00528">
    <property type="entry name" value="BPD_transp_1"/>
    <property type="match status" value="1"/>
</dbReference>
<dbReference type="EMBL" id="WHOA01000048">
    <property type="protein sequence ID" value="NOU71251.1"/>
    <property type="molecule type" value="Genomic_DNA"/>
</dbReference>
<evidence type="ECO:0000256" key="5">
    <source>
        <dbReference type="ARBA" id="ARBA00022989"/>
    </source>
</evidence>
<feature type="transmembrane region" description="Helical" evidence="7">
    <location>
        <begin position="72"/>
        <end position="93"/>
    </location>
</feature>
<dbReference type="CDD" id="cd06261">
    <property type="entry name" value="TM_PBP2"/>
    <property type="match status" value="1"/>
</dbReference>
<keyword evidence="10" id="KW-1185">Reference proteome</keyword>
<dbReference type="Gene3D" id="1.10.3720.10">
    <property type="entry name" value="MetI-like"/>
    <property type="match status" value="1"/>
</dbReference>
<feature type="domain" description="ABC transmembrane type-1" evidence="8">
    <location>
        <begin position="68"/>
        <end position="279"/>
    </location>
</feature>
<dbReference type="Proteomes" id="UP000616779">
    <property type="component" value="Unassembled WGS sequence"/>
</dbReference>
<dbReference type="PANTHER" id="PTHR30193">
    <property type="entry name" value="ABC TRANSPORTER PERMEASE PROTEIN"/>
    <property type="match status" value="1"/>
</dbReference>
<proteinExistence type="inferred from homology"/>
<reference evidence="9 10" key="1">
    <citation type="submission" date="2019-10" db="EMBL/GenBank/DDBJ databases">
        <title>Description of Paenibacillus terrestris sp. nov.</title>
        <authorList>
            <person name="Carlier A."/>
            <person name="Qi S."/>
        </authorList>
    </citation>
    <scope>NUCLEOTIDE SEQUENCE [LARGE SCALE GENOMIC DNA]</scope>
    <source>
        <strain evidence="9 10">LMG 31458</strain>
    </source>
</reference>
<evidence type="ECO:0000259" key="8">
    <source>
        <dbReference type="PROSITE" id="PS50928"/>
    </source>
</evidence>
<gene>
    <name evidence="9" type="ORF">GC098_07405</name>
</gene>